<proteinExistence type="predicted"/>
<reference evidence="1 2" key="1">
    <citation type="journal article" date="2019" name="Sci. Rep.">
        <title>A high-quality genome of Eragrostis curvula grass provides insights into Poaceae evolution and supports new strategies to enhance forage quality.</title>
        <authorList>
            <person name="Carballo J."/>
            <person name="Santos B.A.C.M."/>
            <person name="Zappacosta D."/>
            <person name="Garbus I."/>
            <person name="Selva J.P."/>
            <person name="Gallo C.A."/>
            <person name="Diaz A."/>
            <person name="Albertini E."/>
            <person name="Caccamo M."/>
            <person name="Echenique V."/>
        </authorList>
    </citation>
    <scope>NUCLEOTIDE SEQUENCE [LARGE SCALE GENOMIC DNA]</scope>
    <source>
        <strain evidence="2">cv. Victoria</strain>
        <tissue evidence="1">Leaf</tissue>
    </source>
</reference>
<comment type="caution">
    <text evidence="1">The sequence shown here is derived from an EMBL/GenBank/DDBJ whole genome shotgun (WGS) entry which is preliminary data.</text>
</comment>
<dbReference type="Proteomes" id="UP000324897">
    <property type="component" value="Chromosome 4"/>
</dbReference>
<dbReference type="AlphaFoldDB" id="A0A5J9VVM6"/>
<name>A0A5J9VVM6_9POAL</name>
<accession>A0A5J9VVM6</accession>
<sequence>MAYAKRSTISRAAGKREVERAITFYRDFRWVDDEPHPFLILSRRSPTCLPSPLALPPSSSKHQRITISSLPYPFSALVSEGMAWIRRRRPFFLNDDDVFPCPTSTTTTASSTPSVEVKRGARRGILARVDLVVAVTR</sequence>
<evidence type="ECO:0000313" key="2">
    <source>
        <dbReference type="Proteomes" id="UP000324897"/>
    </source>
</evidence>
<dbReference type="EMBL" id="RWGY01000007">
    <property type="protein sequence ID" value="TVU39773.1"/>
    <property type="molecule type" value="Genomic_DNA"/>
</dbReference>
<evidence type="ECO:0000313" key="1">
    <source>
        <dbReference type="EMBL" id="TVU39773.1"/>
    </source>
</evidence>
<organism evidence="1 2">
    <name type="scientific">Eragrostis curvula</name>
    <name type="common">weeping love grass</name>
    <dbReference type="NCBI Taxonomy" id="38414"/>
    <lineage>
        <taxon>Eukaryota</taxon>
        <taxon>Viridiplantae</taxon>
        <taxon>Streptophyta</taxon>
        <taxon>Embryophyta</taxon>
        <taxon>Tracheophyta</taxon>
        <taxon>Spermatophyta</taxon>
        <taxon>Magnoliopsida</taxon>
        <taxon>Liliopsida</taxon>
        <taxon>Poales</taxon>
        <taxon>Poaceae</taxon>
        <taxon>PACMAD clade</taxon>
        <taxon>Chloridoideae</taxon>
        <taxon>Eragrostideae</taxon>
        <taxon>Eragrostidinae</taxon>
        <taxon>Eragrostis</taxon>
    </lineage>
</organism>
<dbReference type="Gramene" id="TVU39773">
    <property type="protein sequence ID" value="TVU39773"/>
    <property type="gene ID" value="EJB05_13212"/>
</dbReference>
<gene>
    <name evidence="1" type="ORF">EJB05_13212</name>
</gene>
<keyword evidence="2" id="KW-1185">Reference proteome</keyword>
<protein>
    <submittedName>
        <fullName evidence="1">Uncharacterized protein</fullName>
    </submittedName>
</protein>
<feature type="non-terminal residue" evidence="1">
    <location>
        <position position="1"/>
    </location>
</feature>